<organism evidence="2 3">
    <name type="scientific">Eiseniibacteriota bacterium</name>
    <dbReference type="NCBI Taxonomy" id="2212470"/>
    <lineage>
        <taxon>Bacteria</taxon>
        <taxon>Candidatus Eiseniibacteriota</taxon>
    </lineage>
</organism>
<dbReference type="Gene3D" id="3.40.630.30">
    <property type="match status" value="1"/>
</dbReference>
<name>A0A538U9S7_UNCEI</name>
<dbReference type="InterPro" id="IPR038740">
    <property type="entry name" value="BioF2-like_GNAT_dom"/>
</dbReference>
<keyword evidence="2" id="KW-0808">Transferase</keyword>
<dbReference type="Pfam" id="PF13480">
    <property type="entry name" value="Acetyltransf_6"/>
    <property type="match status" value="1"/>
</dbReference>
<dbReference type="InterPro" id="IPR016181">
    <property type="entry name" value="Acyl_CoA_acyltransferase"/>
</dbReference>
<sequence>MPCQTLAIEFLPAFGAVAPAEWRRVLARSESPVVFLTQEWQQTWWDVYGRGTLLLAAARHEGRLVALAPLFADEGMAYFVGSGGCGSDYLDFVGDVSAPDTLDGLLTAVRDRVRDFVGFRFYLVPDASHTGALLRGAASRLGLKLCDEGELVAPVLELGAPPAVEALLDKKTLRQAERCFERTGTLTVNEAREAQDILPHLDAFFRQHIERWRATPFPSLFLEPRHCDFYRRLVGAASDAGWLRFTRLEWQDRTIAAHFGFCHGGRYLYYKPTFATDLARHSPGQVLLRKLVRSAMADQATVFDFGLGNEAYKARFTTATPTVRTWGLYAPGQRPH</sequence>
<protein>
    <submittedName>
        <fullName evidence="2">GNAT family N-acetyltransferase</fullName>
    </submittedName>
</protein>
<dbReference type="SUPFAM" id="SSF55729">
    <property type="entry name" value="Acyl-CoA N-acyltransferases (Nat)"/>
    <property type="match status" value="1"/>
</dbReference>
<feature type="domain" description="BioF2-like acetyltransferase" evidence="1">
    <location>
        <begin position="170"/>
        <end position="313"/>
    </location>
</feature>
<gene>
    <name evidence="2" type="ORF">E6K81_06825</name>
</gene>
<dbReference type="Proteomes" id="UP000319771">
    <property type="component" value="Unassembled WGS sequence"/>
</dbReference>
<reference evidence="2 3" key="1">
    <citation type="journal article" date="2019" name="Nat. Microbiol.">
        <title>Mediterranean grassland soil C-N compound turnover is dependent on rainfall and depth, and is mediated by genomically divergent microorganisms.</title>
        <authorList>
            <person name="Diamond S."/>
            <person name="Andeer P.F."/>
            <person name="Li Z."/>
            <person name="Crits-Christoph A."/>
            <person name="Burstein D."/>
            <person name="Anantharaman K."/>
            <person name="Lane K.R."/>
            <person name="Thomas B.C."/>
            <person name="Pan C."/>
            <person name="Northen T.R."/>
            <person name="Banfield J.F."/>
        </authorList>
    </citation>
    <scope>NUCLEOTIDE SEQUENCE [LARGE SCALE GENOMIC DNA]</scope>
    <source>
        <strain evidence="2">WS_11</strain>
    </source>
</reference>
<evidence type="ECO:0000259" key="1">
    <source>
        <dbReference type="Pfam" id="PF13480"/>
    </source>
</evidence>
<dbReference type="AlphaFoldDB" id="A0A538U9S7"/>
<proteinExistence type="predicted"/>
<evidence type="ECO:0000313" key="2">
    <source>
        <dbReference type="EMBL" id="TMQ72636.1"/>
    </source>
</evidence>
<accession>A0A538U9S7</accession>
<evidence type="ECO:0000313" key="3">
    <source>
        <dbReference type="Proteomes" id="UP000319771"/>
    </source>
</evidence>
<dbReference type="GO" id="GO:0016740">
    <property type="term" value="F:transferase activity"/>
    <property type="evidence" value="ECO:0007669"/>
    <property type="project" value="UniProtKB-KW"/>
</dbReference>
<dbReference type="EMBL" id="VBPB01000099">
    <property type="protein sequence ID" value="TMQ72636.1"/>
    <property type="molecule type" value="Genomic_DNA"/>
</dbReference>
<comment type="caution">
    <text evidence="2">The sequence shown here is derived from an EMBL/GenBank/DDBJ whole genome shotgun (WGS) entry which is preliminary data.</text>
</comment>